<proteinExistence type="predicted"/>
<evidence type="ECO:0000259" key="1">
    <source>
        <dbReference type="Pfam" id="PF00644"/>
    </source>
</evidence>
<dbReference type="InterPro" id="IPR012317">
    <property type="entry name" value="Poly(ADP-ribose)pol_cat_dom"/>
</dbReference>
<dbReference type="Pfam" id="PF00644">
    <property type="entry name" value="PARP"/>
    <property type="match status" value="1"/>
</dbReference>
<dbReference type="PANTHER" id="PTHR31681">
    <property type="entry name" value="C2H2-LIKE ZINC FINGER PROTEIN"/>
    <property type="match status" value="1"/>
</dbReference>
<dbReference type="Proteomes" id="UP000076154">
    <property type="component" value="Unassembled WGS sequence"/>
</dbReference>
<sequence>MVYTLQDWFRDHRDSSEDLTYHEPVRYSTPRLTPMRYQKEPDFLWIEGEFYKGWLHPSKPRPTILGMFIIPYPSDQSLERYREYRHSVESVLSSNPKRPQECFYGNEQVLFHGTTRRCQLGVGWFDVSPCDDASCRLCGIVKFSFDVNRCGTRNAFTRFGRGIYTTSCSSKADDYVHEKPGAQVRCMIVSRVVVGRTFELQHSAVTMTEAPLGYHSVTGRPGGDLNYPETVVYHNDAIRPAFLVVYR</sequence>
<evidence type="ECO:0000313" key="2">
    <source>
        <dbReference type="EMBL" id="RDB15426.1"/>
    </source>
</evidence>
<comment type="caution">
    <text evidence="2">The sequence shown here is derived from an EMBL/GenBank/DDBJ whole genome shotgun (WGS) entry which is preliminary data.</text>
</comment>
<organism evidence="2 3">
    <name type="scientific">Hypsizygus marmoreus</name>
    <name type="common">White beech mushroom</name>
    <name type="synonym">Agaricus marmoreus</name>
    <dbReference type="NCBI Taxonomy" id="39966"/>
    <lineage>
        <taxon>Eukaryota</taxon>
        <taxon>Fungi</taxon>
        <taxon>Dikarya</taxon>
        <taxon>Basidiomycota</taxon>
        <taxon>Agaricomycotina</taxon>
        <taxon>Agaricomycetes</taxon>
        <taxon>Agaricomycetidae</taxon>
        <taxon>Agaricales</taxon>
        <taxon>Tricholomatineae</taxon>
        <taxon>Lyophyllaceae</taxon>
        <taxon>Hypsizygus</taxon>
    </lineage>
</organism>
<dbReference type="GO" id="GO:0003950">
    <property type="term" value="F:NAD+ poly-ADP-ribosyltransferase activity"/>
    <property type="evidence" value="ECO:0007669"/>
    <property type="project" value="InterPro"/>
</dbReference>
<dbReference type="Gene3D" id="3.90.228.10">
    <property type="match status" value="1"/>
</dbReference>
<dbReference type="SUPFAM" id="SSF56399">
    <property type="entry name" value="ADP-ribosylation"/>
    <property type="match status" value="1"/>
</dbReference>
<accession>A0A369J988</accession>
<dbReference type="AlphaFoldDB" id="A0A369J988"/>
<feature type="domain" description="PARP catalytic" evidence="1">
    <location>
        <begin position="139"/>
        <end position="220"/>
    </location>
</feature>
<dbReference type="STRING" id="39966.A0A369J988"/>
<dbReference type="InParanoid" id="A0A369J988"/>
<protein>
    <recommendedName>
        <fullName evidence="1">PARP catalytic domain-containing protein</fullName>
    </recommendedName>
</protein>
<dbReference type="Gene3D" id="6.20.320.10">
    <property type="match status" value="1"/>
</dbReference>
<dbReference type="OrthoDB" id="9514740at2759"/>
<gene>
    <name evidence="2" type="ORF">Hypma_004173</name>
</gene>
<keyword evidence="3" id="KW-1185">Reference proteome</keyword>
<reference evidence="2" key="1">
    <citation type="submission" date="2018-04" db="EMBL/GenBank/DDBJ databases">
        <title>Whole genome sequencing of Hypsizygus marmoreus.</title>
        <authorList>
            <person name="Choi I.-G."/>
            <person name="Min B."/>
            <person name="Kim J.-G."/>
            <person name="Kim S."/>
            <person name="Oh Y.-L."/>
            <person name="Kong W.-S."/>
            <person name="Park H."/>
            <person name="Jeong J."/>
            <person name="Song E.-S."/>
        </authorList>
    </citation>
    <scope>NUCLEOTIDE SEQUENCE [LARGE SCALE GENOMIC DNA]</scope>
    <source>
        <strain evidence="2">51987-8</strain>
    </source>
</reference>
<evidence type="ECO:0000313" key="3">
    <source>
        <dbReference type="Proteomes" id="UP000076154"/>
    </source>
</evidence>
<name>A0A369J988_HYPMA</name>
<dbReference type="PANTHER" id="PTHR31681:SF3">
    <property type="entry name" value="OS04G0690100 PROTEIN"/>
    <property type="match status" value="1"/>
</dbReference>
<dbReference type="EMBL" id="LUEZ02000158">
    <property type="protein sequence ID" value="RDB15426.1"/>
    <property type="molecule type" value="Genomic_DNA"/>
</dbReference>